<dbReference type="Proteomes" id="UP000822688">
    <property type="component" value="Chromosome V"/>
</dbReference>
<evidence type="ECO:0000313" key="3">
    <source>
        <dbReference type="Proteomes" id="UP000822688"/>
    </source>
</evidence>
<sequence length="321" mass="36837">ILSPFCEECGCTFERDNAKFCRECRTPRGIRPDGTEENRQLVVQTVEGPAEEVIAGDLRGPPARQAVPGHRTRKAPTYNMIFDPPSVQNRAKNKLYGRKCLREDYAIQHKCYNNNHRTTHKWIEEAQSSGLLPQGEFTLEDPLVRGALKKIIDEKHDELMDINFGSGKKYSWKQTDAYKKIKKYLKYKRWRKRNLEKAQGGSTSGNSRANPSMSQPNDLHEFGESVDRNLEDEESHGDEEVDGQDDVTFVMRNLESENVHDMYGMLTTFMMGQNEIATRAKRRPPFPPNSRTYTNEDKIYLVANFFREQGAQQCAMDTASS</sequence>
<comment type="caution">
    <text evidence="2">The sequence shown here is derived from an EMBL/GenBank/DDBJ whole genome shotgun (WGS) entry which is preliminary data.</text>
</comment>
<keyword evidence="3" id="KW-1185">Reference proteome</keyword>
<feature type="compositionally biased region" description="Polar residues" evidence="1">
    <location>
        <begin position="200"/>
        <end position="217"/>
    </location>
</feature>
<feature type="non-terminal residue" evidence="2">
    <location>
        <position position="1"/>
    </location>
</feature>
<feature type="region of interest" description="Disordered" evidence="1">
    <location>
        <begin position="195"/>
        <end position="221"/>
    </location>
</feature>
<proteinExistence type="predicted"/>
<accession>A0A8T0HUH5</accession>
<dbReference type="AlphaFoldDB" id="A0A8T0HUH5"/>
<name>A0A8T0HUH5_CERPU</name>
<evidence type="ECO:0000313" key="2">
    <source>
        <dbReference type="EMBL" id="KAG0574702.1"/>
    </source>
</evidence>
<organism evidence="2 3">
    <name type="scientific">Ceratodon purpureus</name>
    <name type="common">Fire moss</name>
    <name type="synonym">Dicranum purpureum</name>
    <dbReference type="NCBI Taxonomy" id="3225"/>
    <lineage>
        <taxon>Eukaryota</taxon>
        <taxon>Viridiplantae</taxon>
        <taxon>Streptophyta</taxon>
        <taxon>Embryophyta</taxon>
        <taxon>Bryophyta</taxon>
        <taxon>Bryophytina</taxon>
        <taxon>Bryopsida</taxon>
        <taxon>Dicranidae</taxon>
        <taxon>Pseudoditrichales</taxon>
        <taxon>Ditrichaceae</taxon>
        <taxon>Ceratodon</taxon>
    </lineage>
</organism>
<reference evidence="2" key="1">
    <citation type="submission" date="2020-06" db="EMBL/GenBank/DDBJ databases">
        <title>WGS assembly of Ceratodon purpureus strain R40.</title>
        <authorList>
            <person name="Carey S.B."/>
            <person name="Jenkins J."/>
            <person name="Shu S."/>
            <person name="Lovell J.T."/>
            <person name="Sreedasyam A."/>
            <person name="Maumus F."/>
            <person name="Tiley G.P."/>
            <person name="Fernandez-Pozo N."/>
            <person name="Barry K."/>
            <person name="Chen C."/>
            <person name="Wang M."/>
            <person name="Lipzen A."/>
            <person name="Daum C."/>
            <person name="Saski C.A."/>
            <person name="Payton A.C."/>
            <person name="Mcbreen J.C."/>
            <person name="Conrad R.E."/>
            <person name="Kollar L.M."/>
            <person name="Olsson S."/>
            <person name="Huttunen S."/>
            <person name="Landis J.B."/>
            <person name="Wickett N.J."/>
            <person name="Johnson M.G."/>
            <person name="Rensing S.A."/>
            <person name="Grimwood J."/>
            <person name="Schmutz J."/>
            <person name="Mcdaniel S.F."/>
        </authorList>
    </citation>
    <scope>NUCLEOTIDE SEQUENCE</scope>
    <source>
        <strain evidence="2">R40</strain>
    </source>
</reference>
<protein>
    <submittedName>
        <fullName evidence="2">Uncharacterized protein</fullName>
    </submittedName>
</protein>
<dbReference type="EMBL" id="CM026426">
    <property type="protein sequence ID" value="KAG0574702.1"/>
    <property type="molecule type" value="Genomic_DNA"/>
</dbReference>
<gene>
    <name evidence="2" type="ORF">KC19_VG283700</name>
</gene>
<evidence type="ECO:0000256" key="1">
    <source>
        <dbReference type="SAM" id="MobiDB-lite"/>
    </source>
</evidence>